<dbReference type="InterPro" id="IPR006311">
    <property type="entry name" value="TAT_signal"/>
</dbReference>
<dbReference type="InterPro" id="IPR019546">
    <property type="entry name" value="TAT_signal_bac_arc"/>
</dbReference>
<accession>A0ABP4VBI6</accession>
<evidence type="ECO:0000313" key="2">
    <source>
        <dbReference type="Proteomes" id="UP001500618"/>
    </source>
</evidence>
<organism evidence="1 2">
    <name type="scientific">Fodinicola feengrottensis</name>
    <dbReference type="NCBI Taxonomy" id="435914"/>
    <lineage>
        <taxon>Bacteria</taxon>
        <taxon>Bacillati</taxon>
        <taxon>Actinomycetota</taxon>
        <taxon>Actinomycetes</taxon>
        <taxon>Mycobacteriales</taxon>
        <taxon>Fodinicola</taxon>
    </lineage>
</organism>
<evidence type="ECO:0008006" key="3">
    <source>
        <dbReference type="Google" id="ProtNLM"/>
    </source>
</evidence>
<dbReference type="NCBIfam" id="TIGR01409">
    <property type="entry name" value="TAT_signal_seq"/>
    <property type="match status" value="1"/>
</dbReference>
<evidence type="ECO:0000313" key="1">
    <source>
        <dbReference type="EMBL" id="GAA1721602.1"/>
    </source>
</evidence>
<dbReference type="RefSeq" id="WP_163569417.1">
    <property type="nucleotide sequence ID" value="NZ_BAAANY010000047.1"/>
</dbReference>
<reference evidence="2" key="1">
    <citation type="journal article" date="2019" name="Int. J. Syst. Evol. Microbiol.">
        <title>The Global Catalogue of Microorganisms (GCM) 10K type strain sequencing project: providing services to taxonomists for standard genome sequencing and annotation.</title>
        <authorList>
            <consortium name="The Broad Institute Genomics Platform"/>
            <consortium name="The Broad Institute Genome Sequencing Center for Infectious Disease"/>
            <person name="Wu L."/>
            <person name="Ma J."/>
        </authorList>
    </citation>
    <scope>NUCLEOTIDE SEQUENCE [LARGE SCALE GENOMIC DNA]</scope>
    <source>
        <strain evidence="2">JCM 14718</strain>
    </source>
</reference>
<dbReference type="PROSITE" id="PS51318">
    <property type="entry name" value="TAT"/>
    <property type="match status" value="1"/>
</dbReference>
<proteinExistence type="predicted"/>
<gene>
    <name evidence="1" type="ORF">GCM10009765_82230</name>
</gene>
<protein>
    <recommendedName>
        <fullName evidence="3">Twin-arginine translocation signal domain-containing protein</fullName>
    </recommendedName>
</protein>
<dbReference type="EMBL" id="BAAANY010000047">
    <property type="protein sequence ID" value="GAA1721602.1"/>
    <property type="molecule type" value="Genomic_DNA"/>
</dbReference>
<sequence>MTTHRKQLTRRAFLARAGVLGAAVAAGAIVPTVTGLPFASGETKQAGIDPVIALLRPALQELARDTINGLTTFVVPGSDPYSKAQGVSTAGAGAIQAKTPDFLMGALDNFVPLPNEYVRPVAAALATAVADDKIPLPGDLTRLLPLQLNTVDEALKRILTTDETVPLSLIIAMTLNLLATQVNPASLHGLFVSPFSRLSWADKAKTMSLLEGTDSDLVQALDVNLPEPLHQSLSGVLKFVGGALIEFSGYGSFTEYAVYNKQTRTLTGKPVGWTITGYDGIAEGWDEFKGYYQGRKKVEG</sequence>
<comment type="caution">
    <text evidence="1">The sequence shown here is derived from an EMBL/GenBank/DDBJ whole genome shotgun (WGS) entry which is preliminary data.</text>
</comment>
<name>A0ABP4VBI6_9ACTN</name>
<dbReference type="Proteomes" id="UP001500618">
    <property type="component" value="Unassembled WGS sequence"/>
</dbReference>
<keyword evidence="2" id="KW-1185">Reference proteome</keyword>